<accession>U1LB30</accession>
<dbReference type="AlphaFoldDB" id="U1LB30"/>
<dbReference type="Proteomes" id="UP000016462">
    <property type="component" value="Unassembled WGS sequence"/>
</dbReference>
<keyword evidence="1" id="KW-1133">Transmembrane helix</keyword>
<evidence type="ECO:0000313" key="3">
    <source>
        <dbReference type="Proteomes" id="UP000016462"/>
    </source>
</evidence>
<sequence length="60" mass="6569">MNPSPSPSWQFDLFGWLAGAAGSVFVALLIGLGLSFLGMLATYWLIRLAVRHGTMDTARW</sequence>
<dbReference type="EMBL" id="ASHR01000024">
    <property type="protein sequence ID" value="ERG64278.1"/>
    <property type="molecule type" value="Genomic_DNA"/>
</dbReference>
<protein>
    <submittedName>
        <fullName evidence="2">Uncharacterized protein</fullName>
    </submittedName>
</protein>
<name>U1LB30_9MICO</name>
<keyword evidence="3" id="KW-1185">Reference proteome</keyword>
<organism evidence="2 3">
    <name type="scientific">Agrococcus pavilionensis RW1</name>
    <dbReference type="NCBI Taxonomy" id="1330458"/>
    <lineage>
        <taxon>Bacteria</taxon>
        <taxon>Bacillati</taxon>
        <taxon>Actinomycetota</taxon>
        <taxon>Actinomycetes</taxon>
        <taxon>Micrococcales</taxon>
        <taxon>Microbacteriaceae</taxon>
        <taxon>Agrococcus</taxon>
    </lineage>
</organism>
<reference evidence="2 3" key="1">
    <citation type="journal article" date="2013" name="Genome Announc.">
        <title>First draft genome sequence from a member of the genus agrococcus, isolated from modern microbialites.</title>
        <authorList>
            <person name="White R.A.III."/>
            <person name="Grassa C.J."/>
            <person name="Suttle C.A."/>
        </authorList>
    </citation>
    <scope>NUCLEOTIDE SEQUENCE [LARGE SCALE GENOMIC DNA]</scope>
    <source>
        <strain evidence="2 3">RW1</strain>
    </source>
</reference>
<proteinExistence type="predicted"/>
<feature type="transmembrane region" description="Helical" evidence="1">
    <location>
        <begin position="20"/>
        <end position="46"/>
    </location>
</feature>
<evidence type="ECO:0000256" key="1">
    <source>
        <dbReference type="SAM" id="Phobius"/>
    </source>
</evidence>
<evidence type="ECO:0000313" key="2">
    <source>
        <dbReference type="EMBL" id="ERG64278.1"/>
    </source>
</evidence>
<gene>
    <name evidence="2" type="ORF">L332_07405</name>
</gene>
<comment type="caution">
    <text evidence="2">The sequence shown here is derived from an EMBL/GenBank/DDBJ whole genome shotgun (WGS) entry which is preliminary data.</text>
</comment>
<keyword evidence="1" id="KW-0812">Transmembrane</keyword>
<dbReference type="RefSeq" id="WP_021010474.1">
    <property type="nucleotide sequence ID" value="NZ_ASHR01000024.1"/>
</dbReference>
<keyword evidence="1" id="KW-0472">Membrane</keyword>
<dbReference type="OrthoDB" id="5198132at2"/>